<comment type="caution">
    <text evidence="2">The sequence shown here is derived from an EMBL/GenBank/DDBJ whole genome shotgun (WGS) entry which is preliminary data.</text>
</comment>
<proteinExistence type="predicted"/>
<feature type="transmembrane region" description="Helical" evidence="1">
    <location>
        <begin position="70"/>
        <end position="88"/>
    </location>
</feature>
<dbReference type="Pfam" id="PF06772">
    <property type="entry name" value="LtrA"/>
    <property type="match status" value="1"/>
</dbReference>
<keyword evidence="1" id="KW-0472">Membrane</keyword>
<evidence type="ECO:0000313" key="3">
    <source>
        <dbReference type="Proteomes" id="UP000242263"/>
    </source>
</evidence>
<dbReference type="AlphaFoldDB" id="A0A2I1M799"/>
<protein>
    <submittedName>
        <fullName evidence="2">Uncharacterized protein</fullName>
    </submittedName>
</protein>
<reference evidence="2 3" key="1">
    <citation type="submission" date="2017-12" db="EMBL/GenBank/DDBJ databases">
        <title>Phylogenetic diversity of female urinary microbiome.</title>
        <authorList>
            <person name="Thomas-White K."/>
            <person name="Wolfe A.J."/>
        </authorList>
    </citation>
    <scope>NUCLEOTIDE SEQUENCE [LARGE SCALE GENOMIC DNA]</scope>
    <source>
        <strain evidence="2 3">UMB0064</strain>
    </source>
</reference>
<dbReference type="EMBL" id="PKGU01000001">
    <property type="protein sequence ID" value="PKZ15959.1"/>
    <property type="molecule type" value="Genomic_DNA"/>
</dbReference>
<feature type="transmembrane region" description="Helical" evidence="1">
    <location>
        <begin position="133"/>
        <end position="151"/>
    </location>
</feature>
<keyword evidence="1" id="KW-1133">Transmembrane helix</keyword>
<keyword evidence="1" id="KW-0812">Transmembrane</keyword>
<organism evidence="2 3">
    <name type="scientific">Alloscardovia omnicolens</name>
    <dbReference type="NCBI Taxonomy" id="419015"/>
    <lineage>
        <taxon>Bacteria</taxon>
        <taxon>Bacillati</taxon>
        <taxon>Actinomycetota</taxon>
        <taxon>Actinomycetes</taxon>
        <taxon>Bifidobacteriales</taxon>
        <taxon>Bifidobacteriaceae</taxon>
        <taxon>Alloscardovia</taxon>
    </lineage>
</organism>
<feature type="transmembrane region" description="Helical" evidence="1">
    <location>
        <begin position="15"/>
        <end position="34"/>
    </location>
</feature>
<sequence>MGHYATSESFEDFKLFSFGLIALSVIHIAQYAFIAHSRAHTPDAQVSLVFLKMLAMRLAGLFIGTAIGGIAGVIIVCISVTIFLIYPLIMNNRVSIVPINVPHLIERLGLLTIITLGELLVGISLYFDVKSFSIVNVLSYLIIVNLFMFYFC</sequence>
<name>A0A2I1M799_9BIFI</name>
<accession>A0A2I1M799</accession>
<gene>
    <name evidence="2" type="ORF">CYJ32_00470</name>
</gene>
<evidence type="ECO:0000256" key="1">
    <source>
        <dbReference type="SAM" id="Phobius"/>
    </source>
</evidence>
<evidence type="ECO:0000313" key="2">
    <source>
        <dbReference type="EMBL" id="PKZ15959.1"/>
    </source>
</evidence>
<dbReference type="Proteomes" id="UP000242263">
    <property type="component" value="Unassembled WGS sequence"/>
</dbReference>
<dbReference type="InterPro" id="IPR010640">
    <property type="entry name" value="Low_temperature_requirement_A"/>
</dbReference>
<feature type="transmembrane region" description="Helical" evidence="1">
    <location>
        <begin position="108"/>
        <end position="127"/>
    </location>
</feature>